<dbReference type="Proteomes" id="UP000319894">
    <property type="component" value="Unassembled WGS sequence"/>
</dbReference>
<keyword evidence="2" id="KW-1185">Reference proteome</keyword>
<gene>
    <name evidence="1" type="ORF">DP107_04330</name>
</gene>
<evidence type="ECO:0000313" key="2">
    <source>
        <dbReference type="Proteomes" id="UP000319894"/>
    </source>
</evidence>
<dbReference type="AlphaFoldDB" id="A0A554NCG4"/>
<evidence type="ECO:0000313" key="1">
    <source>
        <dbReference type="EMBL" id="TSD15087.1"/>
    </source>
</evidence>
<organism evidence="1 2">
    <name type="scientific">Haloglomus irregulare</name>
    <dbReference type="NCBI Taxonomy" id="2234134"/>
    <lineage>
        <taxon>Archaea</taxon>
        <taxon>Methanobacteriati</taxon>
        <taxon>Methanobacteriota</taxon>
        <taxon>Stenosarchaea group</taxon>
        <taxon>Halobacteria</taxon>
        <taxon>Halobacteriales</taxon>
        <taxon>Natronomonadaceae</taxon>
        <taxon>Haloglomus</taxon>
    </lineage>
</organism>
<accession>A0A554NCG4</accession>
<name>A0A554NCG4_9EURY</name>
<comment type="caution">
    <text evidence="1">The sequence shown here is derived from an EMBL/GenBank/DDBJ whole genome shotgun (WGS) entry which is preliminary data.</text>
</comment>
<sequence>MIDCECGATLAPAVIIRDDVGDRHRCPECRRFWECCPSCFEWFRPFRAAFDRPEPRDGCPFCELTASQKAALRLPNDSPRGRTLRALRADDTVAAFGPSEPGVAIDESGEVVADD</sequence>
<reference evidence="1 2" key="1">
    <citation type="submission" date="2018-06" db="EMBL/GenBank/DDBJ databases">
        <title>Natronomonas sp. F16-60 a new haloarchaeon isolated from a solar saltern of Isla Cristina, Huelva, Spain.</title>
        <authorList>
            <person name="Duran-Viseras A."/>
            <person name="Sanchez-Porro C."/>
            <person name="Ventosa A."/>
        </authorList>
    </citation>
    <scope>NUCLEOTIDE SEQUENCE [LARGE SCALE GENOMIC DNA]</scope>
    <source>
        <strain evidence="1 2">F16-60</strain>
    </source>
</reference>
<proteinExistence type="predicted"/>
<protein>
    <submittedName>
        <fullName evidence="1">Uncharacterized protein</fullName>
    </submittedName>
</protein>
<dbReference type="InParanoid" id="A0A554NCG4"/>
<dbReference type="RefSeq" id="WP_144260927.1">
    <property type="nucleotide sequence ID" value="NZ_QMDX01000002.1"/>
</dbReference>
<dbReference type="EMBL" id="QMDX01000002">
    <property type="protein sequence ID" value="TSD15087.1"/>
    <property type="molecule type" value="Genomic_DNA"/>
</dbReference>